<feature type="transmembrane region" description="Helical" evidence="2">
    <location>
        <begin position="356"/>
        <end position="377"/>
    </location>
</feature>
<feature type="transmembrane region" description="Helical" evidence="2">
    <location>
        <begin position="186"/>
        <end position="208"/>
    </location>
</feature>
<keyword evidence="2" id="KW-0812">Transmembrane</keyword>
<dbReference type="Gene3D" id="1.25.40.10">
    <property type="entry name" value="Tetratricopeptide repeat domain"/>
    <property type="match status" value="2"/>
</dbReference>
<dbReference type="SUPFAM" id="SSF48452">
    <property type="entry name" value="TPR-like"/>
    <property type="match status" value="1"/>
</dbReference>
<feature type="transmembrane region" description="Helical" evidence="2">
    <location>
        <begin position="273"/>
        <end position="293"/>
    </location>
</feature>
<feature type="transmembrane region" description="Helical" evidence="2">
    <location>
        <begin position="111"/>
        <end position="131"/>
    </location>
</feature>
<feature type="transmembrane region" description="Helical" evidence="2">
    <location>
        <begin position="53"/>
        <end position="70"/>
    </location>
</feature>
<dbReference type="PROSITE" id="PS50005">
    <property type="entry name" value="TPR"/>
    <property type="match status" value="1"/>
</dbReference>
<dbReference type="SMART" id="SM00028">
    <property type="entry name" value="TPR"/>
    <property type="match status" value="3"/>
</dbReference>
<organism evidence="3 4">
    <name type="scientific">Candidatus Shapirobacteria bacterium CG_4_8_14_3_um_filter_35_11</name>
    <dbReference type="NCBI Taxonomy" id="1974874"/>
    <lineage>
        <taxon>Bacteria</taxon>
        <taxon>Candidatus Shapironibacteriota</taxon>
    </lineage>
</organism>
<evidence type="ECO:0000256" key="1">
    <source>
        <dbReference type="PROSITE-ProRule" id="PRU00339"/>
    </source>
</evidence>
<name>A0A2M8GJA2_9BACT</name>
<feature type="transmembrane region" description="Helical" evidence="2">
    <location>
        <begin position="22"/>
        <end position="41"/>
    </location>
</feature>
<protein>
    <submittedName>
        <fullName evidence="3">Uncharacterized protein</fullName>
    </submittedName>
</protein>
<gene>
    <name evidence="3" type="ORF">CO009_02925</name>
</gene>
<keyword evidence="1" id="KW-0802">TPR repeat</keyword>
<dbReference type="Proteomes" id="UP000228960">
    <property type="component" value="Unassembled WGS sequence"/>
</dbReference>
<feature type="repeat" description="TPR" evidence="1">
    <location>
        <begin position="508"/>
        <end position="541"/>
    </location>
</feature>
<dbReference type="InterPro" id="IPR019734">
    <property type="entry name" value="TPR_rpt"/>
</dbReference>
<reference evidence="4" key="1">
    <citation type="submission" date="2017-09" db="EMBL/GenBank/DDBJ databases">
        <title>Depth-based differentiation of microbial function through sediment-hosted aquifers and enrichment of novel symbionts in the deep terrestrial subsurface.</title>
        <authorList>
            <person name="Probst A.J."/>
            <person name="Ladd B."/>
            <person name="Jarett J.K."/>
            <person name="Geller-Mcgrath D.E."/>
            <person name="Sieber C.M.K."/>
            <person name="Emerson J.B."/>
            <person name="Anantharaman K."/>
            <person name="Thomas B.C."/>
            <person name="Malmstrom R."/>
            <person name="Stieglmeier M."/>
            <person name="Klingl A."/>
            <person name="Woyke T."/>
            <person name="Ryan C.M."/>
            <person name="Banfield J.F."/>
        </authorList>
    </citation>
    <scope>NUCLEOTIDE SEQUENCE [LARGE SCALE GENOMIC DNA]</scope>
</reference>
<keyword evidence="2" id="KW-0472">Membrane</keyword>
<keyword evidence="2" id="KW-1133">Transmembrane helix</keyword>
<proteinExistence type="predicted"/>
<dbReference type="AlphaFoldDB" id="A0A2M8GJA2"/>
<evidence type="ECO:0000313" key="3">
    <source>
        <dbReference type="EMBL" id="PJC80022.1"/>
    </source>
</evidence>
<accession>A0A2M8GJA2</accession>
<feature type="transmembrane region" description="Helical" evidence="2">
    <location>
        <begin position="82"/>
        <end position="99"/>
    </location>
</feature>
<evidence type="ECO:0000313" key="4">
    <source>
        <dbReference type="Proteomes" id="UP000228960"/>
    </source>
</evidence>
<evidence type="ECO:0000256" key="2">
    <source>
        <dbReference type="SAM" id="Phobius"/>
    </source>
</evidence>
<comment type="caution">
    <text evidence="3">The sequence shown here is derived from an EMBL/GenBank/DDBJ whole genome shotgun (WGS) entry which is preliminary data.</text>
</comment>
<dbReference type="EMBL" id="PFQM01000080">
    <property type="protein sequence ID" value="PJC80022.1"/>
    <property type="molecule type" value="Genomic_DNA"/>
</dbReference>
<feature type="transmembrane region" description="Helical" evidence="2">
    <location>
        <begin position="300"/>
        <end position="328"/>
    </location>
</feature>
<feature type="transmembrane region" description="Helical" evidence="2">
    <location>
        <begin position="151"/>
        <end position="174"/>
    </location>
</feature>
<sequence>MFLMPILFLPITVDAFGTGKNILIMIMAVLGLVIWLLEVLVVKKESVKISGAWWLMAIVVGWAWVLWYRMVPGVRMRTMVDVSGVGVLSAGLIWFFLWLQITNEVERKKQLNWLTGAGVLTAIISIIVFLIPSVKFPINWPKDNPMVSINANWSLAGSVLSEALLMLFLVMEWGKRLVIKLKNENYILEAGVTSFLSLVLALDIFKIFKSGWFNLDGTTAWVIAVETFKRSPIFGVGAGNFVTAFNAFRSDSYNLTPMWANGFLHSSNGILNLWTELGIVGIVIVMVALINLLKIKKNFNFGVLIVVVLAGLFLPVNLVGIMLLIWVVSGLNPPKSPFDKGDLHLMMKVGENGFNVAPWLLVLLLAGGSVLAGYRLTKIILADVYMRQSLVAAVKNDGGEVYKLQIKAIGMNPNMADYRRAYSQTNLAMASNLLANKEMTDEDRQKASTLVQQAVREGKAAIALDENNPIYWLNLAMIYRQLVGMVDGAADWSYQAYQQAVVLEPANPISKLDLGGLLFAANKFEEADRVFEQVVTTKPDFANGWYNWAYSAKKLNKLEFAVARLTQAVALVPATSGDYEKANGELTTWKKELAASAQGSGEPKAETLKTAEPLPTIGKEQVVVPTGELEPVVPTPIITN</sequence>
<dbReference type="InterPro" id="IPR011990">
    <property type="entry name" value="TPR-like_helical_dom_sf"/>
</dbReference>